<dbReference type="GO" id="GO:0006865">
    <property type="term" value="P:amino acid transport"/>
    <property type="evidence" value="ECO:0007669"/>
    <property type="project" value="TreeGrafter"/>
</dbReference>
<dbReference type="InterPro" id="IPR010065">
    <property type="entry name" value="AA_ABC_transptr_permease_3TM"/>
</dbReference>
<dbReference type="SUPFAM" id="SSF161098">
    <property type="entry name" value="MetI-like"/>
    <property type="match status" value="1"/>
</dbReference>
<keyword evidence="7 8" id="KW-0472">Membrane</keyword>
<dbReference type="InterPro" id="IPR035906">
    <property type="entry name" value="MetI-like_sf"/>
</dbReference>
<dbReference type="PROSITE" id="PS50928">
    <property type="entry name" value="ABC_TM1"/>
    <property type="match status" value="1"/>
</dbReference>
<dbReference type="GO" id="GO:0043190">
    <property type="term" value="C:ATP-binding cassette (ABC) transporter complex"/>
    <property type="evidence" value="ECO:0007669"/>
    <property type="project" value="InterPro"/>
</dbReference>
<dbReference type="NCBIfam" id="TIGR01726">
    <property type="entry name" value="HEQRo_perm_3TM"/>
    <property type="match status" value="1"/>
</dbReference>
<comment type="subcellular location">
    <subcellularLocation>
        <location evidence="1">Cell inner membrane</location>
        <topology evidence="1">Multi-pass membrane protein</topology>
    </subcellularLocation>
    <subcellularLocation>
        <location evidence="8">Cell membrane</location>
        <topology evidence="8">Multi-pass membrane protein</topology>
    </subcellularLocation>
</comment>
<keyword evidence="3 8" id="KW-0813">Transport</keyword>
<dbReference type="PANTHER" id="PTHR30614:SF34">
    <property type="entry name" value="BLR6398 PROTEIN"/>
    <property type="match status" value="1"/>
</dbReference>
<name>A0A1S7UBW1_9HYPH</name>
<evidence type="ECO:0000256" key="4">
    <source>
        <dbReference type="ARBA" id="ARBA00022475"/>
    </source>
</evidence>
<evidence type="ECO:0000256" key="7">
    <source>
        <dbReference type="ARBA" id="ARBA00023136"/>
    </source>
</evidence>
<organism evidence="10 11">
    <name type="scientific">Agrobacterium deltaense NCPPB 1641</name>
    <dbReference type="NCBI Taxonomy" id="1183425"/>
    <lineage>
        <taxon>Bacteria</taxon>
        <taxon>Pseudomonadati</taxon>
        <taxon>Pseudomonadota</taxon>
        <taxon>Alphaproteobacteria</taxon>
        <taxon>Hyphomicrobiales</taxon>
        <taxon>Rhizobiaceae</taxon>
        <taxon>Rhizobium/Agrobacterium group</taxon>
        <taxon>Agrobacterium</taxon>
    </lineage>
</organism>
<proteinExistence type="inferred from homology"/>
<feature type="transmembrane region" description="Helical" evidence="8">
    <location>
        <begin position="54"/>
        <end position="75"/>
    </location>
</feature>
<gene>
    <name evidence="10" type="ORF">AGR7A_pAt30119</name>
</gene>
<dbReference type="EMBL" id="FCNP01000050">
    <property type="protein sequence ID" value="CVI64071.1"/>
    <property type="molecule type" value="Genomic_DNA"/>
</dbReference>
<dbReference type="AlphaFoldDB" id="A0A1S7UBW1"/>
<evidence type="ECO:0000256" key="8">
    <source>
        <dbReference type="RuleBase" id="RU363032"/>
    </source>
</evidence>
<dbReference type="Proteomes" id="UP000192140">
    <property type="component" value="Unassembled WGS sequence"/>
</dbReference>
<evidence type="ECO:0000256" key="6">
    <source>
        <dbReference type="ARBA" id="ARBA00022989"/>
    </source>
</evidence>
<dbReference type="RefSeq" id="WP_080855351.1">
    <property type="nucleotide sequence ID" value="NZ_LT009777.1"/>
</dbReference>
<keyword evidence="4" id="KW-1003">Cell membrane</keyword>
<evidence type="ECO:0000313" key="10">
    <source>
        <dbReference type="EMBL" id="CVI64071.1"/>
    </source>
</evidence>
<keyword evidence="6 8" id="KW-1133">Transmembrane helix</keyword>
<accession>A0A1S7UBW1</accession>
<evidence type="ECO:0000313" key="11">
    <source>
        <dbReference type="Proteomes" id="UP000192140"/>
    </source>
</evidence>
<dbReference type="InterPro" id="IPR043429">
    <property type="entry name" value="ArtM/GltK/GlnP/TcyL/YhdX-like"/>
</dbReference>
<evidence type="ECO:0000256" key="2">
    <source>
        <dbReference type="ARBA" id="ARBA00010072"/>
    </source>
</evidence>
<evidence type="ECO:0000256" key="3">
    <source>
        <dbReference type="ARBA" id="ARBA00022448"/>
    </source>
</evidence>
<feature type="transmembrane region" description="Helical" evidence="8">
    <location>
        <begin position="20"/>
        <end position="42"/>
    </location>
</feature>
<dbReference type="InterPro" id="IPR000515">
    <property type="entry name" value="MetI-like"/>
</dbReference>
<evidence type="ECO:0000256" key="1">
    <source>
        <dbReference type="ARBA" id="ARBA00004429"/>
    </source>
</evidence>
<keyword evidence="5 8" id="KW-0812">Transmembrane</keyword>
<feature type="domain" description="ABC transmembrane type-1" evidence="9">
    <location>
        <begin position="18"/>
        <end position="206"/>
    </location>
</feature>
<protein>
    <submittedName>
        <fullName evidence="10">ABC-type amino acid transport system, permease component</fullName>
    </submittedName>
</protein>
<dbReference type="PANTHER" id="PTHR30614">
    <property type="entry name" value="MEMBRANE COMPONENT OF AMINO ACID ABC TRANSPORTER"/>
    <property type="match status" value="1"/>
</dbReference>
<sequence length="219" mass="23750">MEATTFGYQEFLFLLQGLKWTILLTAISFVGGGVIGLLVALARTSESKPLRVFTSGYIAVFQGTPLLMQLFVVYYGVALLNLNIQPWLAVTLAYTAHASAFLGDIWRGSISALPKGQTEAAQALGIHYFSRMKDVILPQAFKISLPATIGFSVQLLKGTSLAAIVGFIELARAGQIVSNQTFQPLLVFGVVGAMFFVVCWPLSFAGRRLERRLAVGTAR</sequence>
<evidence type="ECO:0000259" key="9">
    <source>
        <dbReference type="PROSITE" id="PS50928"/>
    </source>
</evidence>
<dbReference type="GO" id="GO:0022857">
    <property type="term" value="F:transmembrane transporter activity"/>
    <property type="evidence" value="ECO:0007669"/>
    <property type="project" value="InterPro"/>
</dbReference>
<reference evidence="10" key="1">
    <citation type="submission" date="2016-01" db="EMBL/GenBank/DDBJ databases">
        <authorList>
            <person name="Regsiter A."/>
            <person name="william w."/>
        </authorList>
    </citation>
    <scope>NUCLEOTIDE SEQUENCE</scope>
    <source>
        <strain evidence="10">NCPPB 1641</strain>
    </source>
</reference>
<comment type="similarity">
    <text evidence="2">Belongs to the binding-protein-dependent transport system permease family. HisMQ subfamily.</text>
</comment>
<dbReference type="CDD" id="cd06261">
    <property type="entry name" value="TM_PBP2"/>
    <property type="match status" value="1"/>
</dbReference>
<evidence type="ECO:0000256" key="5">
    <source>
        <dbReference type="ARBA" id="ARBA00022692"/>
    </source>
</evidence>
<dbReference type="Gene3D" id="1.10.3720.10">
    <property type="entry name" value="MetI-like"/>
    <property type="match status" value="1"/>
</dbReference>
<dbReference type="Pfam" id="PF00528">
    <property type="entry name" value="BPD_transp_1"/>
    <property type="match status" value="1"/>
</dbReference>
<comment type="caution">
    <text evidence="10">The sequence shown here is derived from an EMBL/GenBank/DDBJ whole genome shotgun (WGS) entry which is preliminary data.</text>
</comment>
<feature type="transmembrane region" description="Helical" evidence="8">
    <location>
        <begin position="185"/>
        <end position="204"/>
    </location>
</feature>
<keyword evidence="11" id="KW-1185">Reference proteome</keyword>